<evidence type="ECO:0000313" key="2">
    <source>
        <dbReference type="EMBL" id="GEU92336.1"/>
    </source>
</evidence>
<feature type="compositionally biased region" description="Polar residues" evidence="1">
    <location>
        <begin position="593"/>
        <end position="603"/>
    </location>
</feature>
<comment type="caution">
    <text evidence="2">The sequence shown here is derived from an EMBL/GenBank/DDBJ whole genome shotgun (WGS) entry which is preliminary data.</text>
</comment>
<evidence type="ECO:0000256" key="1">
    <source>
        <dbReference type="SAM" id="MobiDB-lite"/>
    </source>
</evidence>
<feature type="compositionally biased region" description="Basic and acidic residues" evidence="1">
    <location>
        <begin position="579"/>
        <end position="592"/>
    </location>
</feature>
<feature type="compositionally biased region" description="Acidic residues" evidence="1">
    <location>
        <begin position="332"/>
        <end position="349"/>
    </location>
</feature>
<feature type="compositionally biased region" description="Acidic residues" evidence="1">
    <location>
        <begin position="295"/>
        <end position="324"/>
    </location>
</feature>
<gene>
    <name evidence="2" type="ORF">Tci_064314</name>
</gene>
<sequence>MTTTAAQQVALDNALVPLEKRVKIGKCKLRIDPAKTQKEPTYEVVLDALDLTTCYPITADVSEIYMHQFSFTINKKDSTSYKFKIEKKSYRIDIESLIICTNHGEVCGLYQTSLGRLHVQIENRDHKKQEKMHYPRFTKAVIHHFITKDKSISMRNKMFIHTSRDDSILGTMRFVSKYEDFQIYRAVLPKRMTNQQMRDSNAYKTYLAYATGAASPKMKRKLKKTCISFEAKNSCHHTYGVSVSKKKAPAKVARSKGIKLPSNVALLVEARLKRTLKRSKRETTIHQAGGSSEGADFESEGDSGDEANEQSDDEDEQSDDDHEQVDDSRTESDDEEEETQDDEINEELYGDVNVSLTDAEPADKEKDDEEMTVAGHVNVNQEGAGNQVKDDAHTTQKTKDINVQHEVPHTSPLLTIPVSVIPEHTVANPPKIVTTTSSTPISSLLVTDLEKDVKELKTVDHSLTLLSSIKSKVPKAVKGYLRTTLDDVLHKVLQKHSLDITKEHPVPADIVERLRQQYVPEKRTEDIKKIKLEHARQQQVPKEMITSSDTFTLEEFDDADKDEGPSAGSDRGLKRRKTSKETEPSKKAKSTETSKGMSKSQPKFTDKSAQVKATVFEVEDTQEPHNQGQNMGNTDDQPNVKADPKHNWFKEPERPLILDSDWNVRKSVDFRLPHT</sequence>
<accession>A0A6L2P222</accession>
<dbReference type="AlphaFoldDB" id="A0A6L2P222"/>
<organism evidence="2">
    <name type="scientific">Tanacetum cinerariifolium</name>
    <name type="common">Dalmatian daisy</name>
    <name type="synonym">Chrysanthemum cinerariifolium</name>
    <dbReference type="NCBI Taxonomy" id="118510"/>
    <lineage>
        <taxon>Eukaryota</taxon>
        <taxon>Viridiplantae</taxon>
        <taxon>Streptophyta</taxon>
        <taxon>Embryophyta</taxon>
        <taxon>Tracheophyta</taxon>
        <taxon>Spermatophyta</taxon>
        <taxon>Magnoliopsida</taxon>
        <taxon>eudicotyledons</taxon>
        <taxon>Gunneridae</taxon>
        <taxon>Pentapetalae</taxon>
        <taxon>asterids</taxon>
        <taxon>campanulids</taxon>
        <taxon>Asterales</taxon>
        <taxon>Asteraceae</taxon>
        <taxon>Asteroideae</taxon>
        <taxon>Anthemideae</taxon>
        <taxon>Anthemidinae</taxon>
        <taxon>Tanacetum</taxon>
    </lineage>
</organism>
<feature type="region of interest" description="Disordered" evidence="1">
    <location>
        <begin position="278"/>
        <end position="369"/>
    </location>
</feature>
<dbReference type="EMBL" id="BKCJ010010605">
    <property type="protein sequence ID" value="GEU92336.1"/>
    <property type="molecule type" value="Genomic_DNA"/>
</dbReference>
<feature type="compositionally biased region" description="Polar residues" evidence="1">
    <location>
        <begin position="624"/>
        <end position="637"/>
    </location>
</feature>
<proteinExistence type="predicted"/>
<feature type="compositionally biased region" description="Basic and acidic residues" evidence="1">
    <location>
        <begin position="642"/>
        <end position="652"/>
    </location>
</feature>
<name>A0A6L2P222_TANCI</name>
<protein>
    <submittedName>
        <fullName evidence="2">Uncharacterized protein</fullName>
    </submittedName>
</protein>
<reference evidence="2" key="1">
    <citation type="journal article" date="2019" name="Sci. Rep.">
        <title>Draft genome of Tanacetum cinerariifolium, the natural source of mosquito coil.</title>
        <authorList>
            <person name="Yamashiro T."/>
            <person name="Shiraishi A."/>
            <person name="Satake H."/>
            <person name="Nakayama K."/>
        </authorList>
    </citation>
    <scope>NUCLEOTIDE SEQUENCE</scope>
</reference>
<feature type="region of interest" description="Disordered" evidence="1">
    <location>
        <begin position="555"/>
        <end position="652"/>
    </location>
</feature>